<feature type="compositionally biased region" description="Basic and acidic residues" evidence="7">
    <location>
        <begin position="1210"/>
        <end position="1219"/>
    </location>
</feature>
<sequence>MESVATGESKLSPSAASKKMKQTRLPFQVLSGSPTPAAIAPLAASPTSLRTPSESRKRKPSIESSVAVDALRAAKIGRTSEAKENVKDVGPPPVILLDDDSVPGGGVDDEGSNSRDLVDVRKDGKLVKVSTPRTPQRDGGDGGGEGTSDRKIRIKLPMASKKRKSVGAKDGSEKKKKKAAKEKRKGKKGVGVKEGKVGVEIAADEEPIAIDDSDLSEDEKEDEKTEEKSKESDEQPKVEENAEEKSKEAQEVAQEPSKDQENVEKEESATVDKDSIEETQAKSEEKVEKPAEKPSETEKSEVTSRRSRGRLSRASKEESEKKKSPKPKRSPAKAAKATKSETSEEVKETVEKVTVQDDTEAKASKEVEEDAEPSSKDVSTEKPEEVKDQPEESPKTSEVESSSQAKTEGETKEQAKPTEDEAKPEQETKQQTVKEAKTEGETNEQAKPTENEAKPEQETKQQTVKEAKTHSVTDSNNKRTRYSRAASAKKSEGSEETPKKESTPEDKKSSSAKGALDKFFAKVQNGSTEEKKPKIVVTEDSPERMEVEAAESRSNNNNSTIASICLDDSDDGENTADAEENAYMLCTPNSKDRTALSGATDNRKLTPKQMARKMEAEKRLAMKQQELEDRKRKKIEEKEAKQKEREEQERLRKKEKEEKEEQKRKEREEKEEAKRKEREEKEEQKRKEKEEKDEQKRKEREEKEKKRQAELDAKNEEKRKKDEQREEERRKKEEEKEAEEKRKQKTAQAFQSFFVKKANGSGGSKHSDDENSMESSGEDHQLQQPQQQAFMPFCVKGDMRLAPTCRATLPKDRKQRLEELLRKSSDEQGKQAVVVEDRDELYLGQLKSAQYQVGTMDRTWIAEEEDGAADDDVMIVDDDVCHQIEEDRTAVPSKRYRAKYFLFEENRRPPYRGTWRKKSEKIRPRRPLVQDTKFFDYEVDSDDEWEEEEPGESLHGSDDEKDVDKEEEDYEVDNDFFVPHGHLSDEELQAEDDIADDNSPEAQKAKLKIMQQEFAAEMKKKTEKIKPRLIGCLWENGSGNERSECSAVIWEILKARAMLFDPEEPISFTTVRNEPDSNSCSPSKPGEASAQTERVPKAKMVKLADEGVRELITLIHGCAQNRSFLVKEFLAYWGKRRDDGEKVPQFAPDSIRTKILEISSWRPCPDEGPMQNKMCWYVNKEALVRYELTDLKVPTGWNFILKPIVKSKKERKDKEKDAEGGGGEGEEGGEEKKTPPRKKKSKEVNGEEKEKKDRPSTSTPSSSSKAKPAAGTAITKFTKKLSEDEKRKQFAKERKKSVGGEATTNHNKTSETKPSTSAKKQTPTASPAANSTEPKKRVQLLMSVPRGQAIPQTTKNNLISQFLAKKPAAAVTEPEDAGSSSSSNKSTGQERMDVDEVVVLDD</sequence>
<dbReference type="GO" id="GO:0006334">
    <property type="term" value="P:nucleosome assembly"/>
    <property type="evidence" value="ECO:0007669"/>
    <property type="project" value="TreeGrafter"/>
</dbReference>
<feature type="compositionally biased region" description="Basic and acidic residues" evidence="7">
    <location>
        <begin position="489"/>
        <end position="520"/>
    </location>
</feature>
<evidence type="ECO:0000313" key="10">
    <source>
        <dbReference type="EMBL" id="JAV19571.1"/>
    </source>
</evidence>
<evidence type="ECO:0000256" key="6">
    <source>
        <dbReference type="ARBA" id="ARBA00023242"/>
    </source>
</evidence>
<keyword evidence="2" id="KW-0235">DNA replication</keyword>
<comment type="subcellular location">
    <subcellularLocation>
        <location evidence="1">Nucleus</location>
    </subcellularLocation>
</comment>
<feature type="compositionally biased region" description="Basic and acidic residues" evidence="7">
    <location>
        <begin position="112"/>
        <end position="126"/>
    </location>
</feature>
<reference evidence="10" key="1">
    <citation type="submission" date="2017-01" db="EMBL/GenBank/DDBJ databases">
        <title>A deep insight into the sialotranscriptome of adult male and female Cluex tarsalis mosquitoes.</title>
        <authorList>
            <person name="Ribeiro J.M."/>
            <person name="Moreira F."/>
            <person name="Bernard K.A."/>
            <person name="Calvo E."/>
        </authorList>
    </citation>
    <scope>NUCLEOTIDE SEQUENCE</scope>
    <source>
        <strain evidence="10">Kern County</strain>
        <tissue evidence="10">Salivary glands</tissue>
    </source>
</reference>
<dbReference type="GO" id="GO:0006260">
    <property type="term" value="P:DNA replication"/>
    <property type="evidence" value="ECO:0007669"/>
    <property type="project" value="UniProtKB-KW"/>
</dbReference>
<evidence type="ECO:0000256" key="4">
    <source>
        <dbReference type="ARBA" id="ARBA00023186"/>
    </source>
</evidence>
<evidence type="ECO:0000256" key="2">
    <source>
        <dbReference type="ARBA" id="ARBA00022705"/>
    </source>
</evidence>
<dbReference type="PANTHER" id="PTHR15272:SF0">
    <property type="entry name" value="CHROMATIN ASSEMBLY FACTOR 1 SUBUNIT A"/>
    <property type="match status" value="1"/>
</dbReference>
<keyword evidence="3" id="KW-0227">DNA damage</keyword>
<feature type="compositionally biased region" description="Low complexity" evidence="7">
    <location>
        <begin position="1256"/>
        <end position="1270"/>
    </location>
</feature>
<feature type="compositionally biased region" description="Basic and acidic residues" evidence="7">
    <location>
        <begin position="612"/>
        <end position="742"/>
    </location>
</feature>
<feature type="compositionally biased region" description="Acidic residues" evidence="7">
    <location>
        <begin position="202"/>
        <end position="221"/>
    </location>
</feature>
<evidence type="ECO:0000256" key="5">
    <source>
        <dbReference type="ARBA" id="ARBA00023204"/>
    </source>
</evidence>
<feature type="compositionally biased region" description="Basic and acidic residues" evidence="7">
    <location>
        <begin position="1242"/>
        <end position="1255"/>
    </location>
</feature>
<evidence type="ECO:0000256" key="1">
    <source>
        <dbReference type="ARBA" id="ARBA00004123"/>
    </source>
</evidence>
<dbReference type="GO" id="GO:0006281">
    <property type="term" value="P:DNA repair"/>
    <property type="evidence" value="ECO:0007669"/>
    <property type="project" value="UniProtKB-KW"/>
</dbReference>
<feature type="compositionally biased region" description="Polar residues" evidence="7">
    <location>
        <begin position="1068"/>
        <end position="1082"/>
    </location>
</feature>
<feature type="compositionally biased region" description="Basic and acidic residues" evidence="7">
    <location>
        <begin position="1280"/>
        <end position="1298"/>
    </location>
</feature>
<feature type="compositionally biased region" description="Basic and acidic residues" evidence="7">
    <location>
        <begin position="955"/>
        <end position="964"/>
    </location>
</feature>
<proteinExistence type="predicted"/>
<dbReference type="InterPro" id="IPR021644">
    <property type="entry name" value="CAF-1_p150_acidic"/>
</dbReference>
<keyword evidence="6" id="KW-0539">Nucleus</keyword>
<dbReference type="EMBL" id="GFDL01015474">
    <property type="protein sequence ID" value="JAV19571.1"/>
    <property type="molecule type" value="Transcribed_RNA"/>
</dbReference>
<feature type="region of interest" description="Disordered" evidence="7">
    <location>
        <begin position="1366"/>
        <end position="1402"/>
    </location>
</feature>
<dbReference type="PANTHER" id="PTHR15272">
    <property type="entry name" value="CHROMATIN ASSEMBLY FACTOR 1 SUBUNIT A CAF-1 SUBUNIT A"/>
    <property type="match status" value="1"/>
</dbReference>
<dbReference type="Pfam" id="PF12253">
    <property type="entry name" value="CAF1A_dimeriz"/>
    <property type="match status" value="1"/>
</dbReference>
<keyword evidence="4" id="KW-0143">Chaperone</keyword>
<feature type="compositionally biased region" description="Basic and acidic residues" evidence="7">
    <location>
        <begin position="541"/>
        <end position="551"/>
    </location>
</feature>
<feature type="compositionally biased region" description="Basic and acidic residues" evidence="7">
    <location>
        <begin position="373"/>
        <end position="398"/>
    </location>
</feature>
<feature type="compositionally biased region" description="Acidic residues" evidence="7">
    <location>
        <begin position="97"/>
        <end position="111"/>
    </location>
</feature>
<feature type="compositionally biased region" description="Basic and acidic residues" evidence="7">
    <location>
        <begin position="447"/>
        <end position="471"/>
    </location>
</feature>
<feature type="region of interest" description="Disordered" evidence="7">
    <location>
        <begin position="1068"/>
        <end position="1094"/>
    </location>
</feature>
<protein>
    <submittedName>
        <fullName evidence="10">Putative chromatin assembly factor 1 subunit a</fullName>
    </submittedName>
</protein>
<feature type="compositionally biased region" description="Basic and acidic residues" evidence="7">
    <location>
        <begin position="407"/>
        <end position="440"/>
    </location>
</feature>
<evidence type="ECO:0000259" key="9">
    <source>
        <dbReference type="Pfam" id="PF12253"/>
    </source>
</evidence>
<feature type="compositionally biased region" description="Basic and acidic residues" evidence="7">
    <location>
        <begin position="78"/>
        <end position="87"/>
    </location>
</feature>
<dbReference type="InterPro" id="IPR022043">
    <property type="entry name" value="CAF1A_DD"/>
</dbReference>
<name>A0A1Q3EW88_CULTA</name>
<feature type="compositionally biased region" description="Polar residues" evidence="7">
    <location>
        <begin position="1302"/>
        <end position="1332"/>
    </location>
</feature>
<feature type="region of interest" description="Disordered" evidence="7">
    <location>
        <begin position="1"/>
        <end position="785"/>
    </location>
</feature>
<evidence type="ECO:0000256" key="3">
    <source>
        <dbReference type="ARBA" id="ARBA00022763"/>
    </source>
</evidence>
<feature type="compositionally biased region" description="Acidic residues" evidence="7">
    <location>
        <begin position="939"/>
        <end position="951"/>
    </location>
</feature>
<dbReference type="GO" id="GO:0005634">
    <property type="term" value="C:nucleus"/>
    <property type="evidence" value="ECO:0007669"/>
    <property type="project" value="UniProtKB-SubCell"/>
</dbReference>
<feature type="compositionally biased region" description="Basic and acidic residues" evidence="7">
    <location>
        <begin position="222"/>
        <end position="304"/>
    </location>
</feature>
<feature type="compositionally biased region" description="Basic residues" evidence="7">
    <location>
        <begin position="174"/>
        <end position="190"/>
    </location>
</feature>
<feature type="compositionally biased region" description="Acidic residues" evidence="7">
    <location>
        <begin position="567"/>
        <end position="580"/>
    </location>
</feature>
<keyword evidence="5" id="KW-0234">DNA repair</keyword>
<evidence type="ECO:0000259" key="8">
    <source>
        <dbReference type="Pfam" id="PF11600"/>
    </source>
</evidence>
<organism evidence="10">
    <name type="scientific">Culex tarsalis</name>
    <name type="common">Encephalitis mosquito</name>
    <dbReference type="NCBI Taxonomy" id="7177"/>
    <lineage>
        <taxon>Eukaryota</taxon>
        <taxon>Metazoa</taxon>
        <taxon>Ecdysozoa</taxon>
        <taxon>Arthropoda</taxon>
        <taxon>Hexapoda</taxon>
        <taxon>Insecta</taxon>
        <taxon>Pterygota</taxon>
        <taxon>Neoptera</taxon>
        <taxon>Endopterygota</taxon>
        <taxon>Diptera</taxon>
        <taxon>Nematocera</taxon>
        <taxon>Culicoidea</taxon>
        <taxon>Culicidae</taxon>
        <taxon>Culicinae</taxon>
        <taxon>Culicini</taxon>
        <taxon>Culex</taxon>
        <taxon>Culex</taxon>
    </lineage>
</organism>
<dbReference type="GO" id="GO:0033186">
    <property type="term" value="C:CAF-1 complex"/>
    <property type="evidence" value="ECO:0007669"/>
    <property type="project" value="TreeGrafter"/>
</dbReference>
<evidence type="ECO:0000256" key="7">
    <source>
        <dbReference type="SAM" id="MobiDB-lite"/>
    </source>
</evidence>
<dbReference type="Pfam" id="PF11600">
    <property type="entry name" value="CAF1A_acidic"/>
    <property type="match status" value="1"/>
</dbReference>
<feature type="region of interest" description="Disordered" evidence="7">
    <location>
        <begin position="1208"/>
        <end position="1339"/>
    </location>
</feature>
<feature type="domain" description="Chromatin assembly factor 1 p150 subunit acidic region" evidence="8">
    <location>
        <begin position="653"/>
        <end position="800"/>
    </location>
</feature>
<feature type="compositionally biased region" description="Basic and acidic residues" evidence="7">
    <location>
        <begin position="338"/>
        <end position="366"/>
    </location>
</feature>
<accession>A0A1Q3EW88</accession>
<feature type="domain" description="Chromatin assembly factor 1 subunit A dimerization" evidence="9">
    <location>
        <begin position="899"/>
        <end position="969"/>
    </location>
</feature>
<feature type="region of interest" description="Disordered" evidence="7">
    <location>
        <begin position="939"/>
        <end position="968"/>
    </location>
</feature>